<protein>
    <submittedName>
        <fullName evidence="1">Uncharacterized protein</fullName>
    </submittedName>
</protein>
<sequence length="103" mass="11727">MRTIVYELGAQENIITDEKEVEEGENIVENREKSTRRQFHRTWVEVSNTSHKHTRAPPVLARVPSPYLPHLLVCQVVIHAGPNCTPRSDLAPLGCDLRQFSNV</sequence>
<evidence type="ECO:0000313" key="2">
    <source>
        <dbReference type="Proteomes" id="UP001286313"/>
    </source>
</evidence>
<keyword evidence="2" id="KW-1185">Reference proteome</keyword>
<accession>A0AAE1FFJ1</accession>
<proteinExistence type="predicted"/>
<dbReference type="Proteomes" id="UP001286313">
    <property type="component" value="Unassembled WGS sequence"/>
</dbReference>
<comment type="caution">
    <text evidence="1">The sequence shown here is derived from an EMBL/GenBank/DDBJ whole genome shotgun (WGS) entry which is preliminary data.</text>
</comment>
<gene>
    <name evidence="1" type="ORF">Pcinc_021991</name>
</gene>
<name>A0AAE1FFJ1_PETCI</name>
<reference evidence="1" key="1">
    <citation type="submission" date="2023-10" db="EMBL/GenBank/DDBJ databases">
        <title>Genome assemblies of two species of porcelain crab, Petrolisthes cinctipes and Petrolisthes manimaculis (Anomura: Porcellanidae).</title>
        <authorList>
            <person name="Angst P."/>
        </authorList>
    </citation>
    <scope>NUCLEOTIDE SEQUENCE</scope>
    <source>
        <strain evidence="1">PB745_01</strain>
        <tissue evidence="1">Gill</tissue>
    </source>
</reference>
<organism evidence="1 2">
    <name type="scientific">Petrolisthes cinctipes</name>
    <name type="common">Flat porcelain crab</name>
    <dbReference type="NCBI Taxonomy" id="88211"/>
    <lineage>
        <taxon>Eukaryota</taxon>
        <taxon>Metazoa</taxon>
        <taxon>Ecdysozoa</taxon>
        <taxon>Arthropoda</taxon>
        <taxon>Crustacea</taxon>
        <taxon>Multicrustacea</taxon>
        <taxon>Malacostraca</taxon>
        <taxon>Eumalacostraca</taxon>
        <taxon>Eucarida</taxon>
        <taxon>Decapoda</taxon>
        <taxon>Pleocyemata</taxon>
        <taxon>Anomura</taxon>
        <taxon>Galatheoidea</taxon>
        <taxon>Porcellanidae</taxon>
        <taxon>Petrolisthes</taxon>
    </lineage>
</organism>
<dbReference type="AlphaFoldDB" id="A0AAE1FFJ1"/>
<evidence type="ECO:0000313" key="1">
    <source>
        <dbReference type="EMBL" id="KAK3872968.1"/>
    </source>
</evidence>
<dbReference type="EMBL" id="JAWQEG010002281">
    <property type="protein sequence ID" value="KAK3872968.1"/>
    <property type="molecule type" value="Genomic_DNA"/>
</dbReference>